<evidence type="ECO:0000313" key="4">
    <source>
        <dbReference type="Proteomes" id="UP000829685"/>
    </source>
</evidence>
<comment type="caution">
    <text evidence="3">The sequence shown here is derived from an EMBL/GenBank/DDBJ whole genome shotgun (WGS) entry which is preliminary data.</text>
</comment>
<name>A0A9P9WPC1_9PEZI</name>
<feature type="compositionally biased region" description="Low complexity" evidence="1">
    <location>
        <begin position="191"/>
        <end position="200"/>
    </location>
</feature>
<keyword evidence="2" id="KW-0472">Membrane</keyword>
<feature type="compositionally biased region" description="Low complexity" evidence="1">
    <location>
        <begin position="220"/>
        <end position="238"/>
    </location>
</feature>
<keyword evidence="4" id="KW-1185">Reference proteome</keyword>
<evidence type="ECO:0000256" key="1">
    <source>
        <dbReference type="SAM" id="MobiDB-lite"/>
    </source>
</evidence>
<feature type="compositionally biased region" description="Polar residues" evidence="1">
    <location>
        <begin position="179"/>
        <end position="190"/>
    </location>
</feature>
<sequence>MEDDKPRTPQFVGVVGVAFLLIAVILAVAVGTRRFFARRTPESRENQDIENWRHDEAAAPLLQEQAATAFPPADPNDLRSVEYGTVEGQQLRSPQLGESASEDPLIHDHEDDVLQEPDDPSVYRAKVSPDIKSDASGAADEEAERRQKRRTSGSSSSSSNNSGKVASHSVQVLALAETSGRTQGWDNSHVNNPDANAGADNGHESAGHGGGSHGDKERSGNASGSPAAESSSSSSDSS</sequence>
<evidence type="ECO:0000256" key="2">
    <source>
        <dbReference type="SAM" id="Phobius"/>
    </source>
</evidence>
<keyword evidence="2" id="KW-0812">Transmembrane</keyword>
<reference evidence="3" key="1">
    <citation type="submission" date="2021-03" db="EMBL/GenBank/DDBJ databases">
        <title>Revisited historic fungal species revealed as producer of novel bioactive compounds through whole genome sequencing and comparative genomics.</title>
        <authorList>
            <person name="Vignolle G.A."/>
            <person name="Hochenegger N."/>
            <person name="Mach R.L."/>
            <person name="Mach-Aigner A.R."/>
            <person name="Javad Rahimi M."/>
            <person name="Salim K.A."/>
            <person name="Chan C.M."/>
            <person name="Lim L.B.L."/>
            <person name="Cai F."/>
            <person name="Druzhinina I.S."/>
            <person name="U'Ren J.M."/>
            <person name="Derntl C."/>
        </authorList>
    </citation>
    <scope>NUCLEOTIDE SEQUENCE</scope>
    <source>
        <strain evidence="3">TUCIM 5799</strain>
    </source>
</reference>
<feature type="compositionally biased region" description="Low complexity" evidence="1">
    <location>
        <begin position="152"/>
        <end position="163"/>
    </location>
</feature>
<feature type="region of interest" description="Disordered" evidence="1">
    <location>
        <begin position="111"/>
        <end position="238"/>
    </location>
</feature>
<accession>A0A9P9WPC1</accession>
<protein>
    <submittedName>
        <fullName evidence="3">Uncharacterized protein</fullName>
    </submittedName>
</protein>
<dbReference type="AlphaFoldDB" id="A0A9P9WPC1"/>
<gene>
    <name evidence="3" type="ORF">JX265_005149</name>
</gene>
<organism evidence="3 4">
    <name type="scientific">Neoarthrinium moseri</name>
    <dbReference type="NCBI Taxonomy" id="1658444"/>
    <lineage>
        <taxon>Eukaryota</taxon>
        <taxon>Fungi</taxon>
        <taxon>Dikarya</taxon>
        <taxon>Ascomycota</taxon>
        <taxon>Pezizomycotina</taxon>
        <taxon>Sordariomycetes</taxon>
        <taxon>Xylariomycetidae</taxon>
        <taxon>Amphisphaeriales</taxon>
        <taxon>Apiosporaceae</taxon>
        <taxon>Neoarthrinium</taxon>
    </lineage>
</organism>
<dbReference type="EMBL" id="JAFIMR010000010">
    <property type="protein sequence ID" value="KAI1873527.1"/>
    <property type="molecule type" value="Genomic_DNA"/>
</dbReference>
<proteinExistence type="predicted"/>
<feature type="transmembrane region" description="Helical" evidence="2">
    <location>
        <begin position="12"/>
        <end position="31"/>
    </location>
</feature>
<evidence type="ECO:0000313" key="3">
    <source>
        <dbReference type="EMBL" id="KAI1873527.1"/>
    </source>
</evidence>
<keyword evidence="2" id="KW-1133">Transmembrane helix</keyword>
<dbReference type="Proteomes" id="UP000829685">
    <property type="component" value="Unassembled WGS sequence"/>
</dbReference>